<evidence type="ECO:0000313" key="1">
    <source>
        <dbReference type="EMBL" id="ADB73470.1"/>
    </source>
</evidence>
<dbReference type="AlphaFoldDB" id="D2S848"/>
<accession>D2S848</accession>
<name>D2S848_GEOOG</name>
<dbReference type="EMBL" id="CP001867">
    <property type="protein sequence ID" value="ADB73470.1"/>
    <property type="molecule type" value="Genomic_DNA"/>
</dbReference>
<reference evidence="2" key="2">
    <citation type="submission" date="2010-01" db="EMBL/GenBank/DDBJ databases">
        <title>The complete genome of Geodermatophilus obscurus DSM 43160.</title>
        <authorList>
            <consortium name="US DOE Joint Genome Institute (JGI-PGF)"/>
            <person name="Lucas S."/>
            <person name="Copeland A."/>
            <person name="Lapidus A."/>
            <person name="Glavina del Rio T."/>
            <person name="Dalin E."/>
            <person name="Tice H."/>
            <person name="Bruce D."/>
            <person name="Goodwin L."/>
            <person name="Pitluck S."/>
            <person name="Kyrpides N."/>
            <person name="Mavromatis K."/>
            <person name="Ivanova N."/>
            <person name="Munk A.C."/>
            <person name="Brettin T."/>
            <person name="Detter J.C."/>
            <person name="Han C."/>
            <person name="Larimer F."/>
            <person name="Land M."/>
            <person name="Hauser L."/>
            <person name="Markowitz V."/>
            <person name="Cheng J.-F."/>
            <person name="Hugenholtz P."/>
            <person name="Woyke T."/>
            <person name="Wu D."/>
            <person name="Jando M."/>
            <person name="Schneider S."/>
            <person name="Klenk H.-P."/>
            <person name="Eisen J.A."/>
        </authorList>
    </citation>
    <scope>NUCLEOTIDE SEQUENCE [LARGE SCALE GENOMIC DNA]</scope>
    <source>
        <strain evidence="2">ATCC 25078 / DSM 43160 / JCM 3152 / KCC A-0152 / KCTC 9177 / NBRC 13315 / NRRL B-3577 / G-20</strain>
    </source>
</reference>
<keyword evidence="2" id="KW-1185">Reference proteome</keyword>
<organism evidence="1 2">
    <name type="scientific">Geodermatophilus obscurus (strain ATCC 25078 / DSM 43160 / JCM 3152 / CCUG 61914 / KCC A-0152 / KCTC 9177 / NBRC 13315 / NRRL B-3577 / G-20)</name>
    <dbReference type="NCBI Taxonomy" id="526225"/>
    <lineage>
        <taxon>Bacteria</taxon>
        <taxon>Bacillati</taxon>
        <taxon>Actinomycetota</taxon>
        <taxon>Actinomycetes</taxon>
        <taxon>Geodermatophilales</taxon>
        <taxon>Geodermatophilaceae</taxon>
        <taxon>Geodermatophilus</taxon>
    </lineage>
</organism>
<dbReference type="HOGENOM" id="CLU_625310_0_0_11"/>
<dbReference type="STRING" id="526225.Gobs_0693"/>
<dbReference type="KEGG" id="gob:Gobs_0693"/>
<evidence type="ECO:0000313" key="2">
    <source>
        <dbReference type="Proteomes" id="UP000001382"/>
    </source>
</evidence>
<gene>
    <name evidence="1" type="ordered locus">Gobs_0693</name>
</gene>
<sequence length="439" mass="45948">MTTTLQQLLDALTDRATAPAASVAIEDITGALAHLGRALTGLTDDGLTPADTSRQRTATELGAACVTAGRLWPRTGGPLTDLAGAAADLVGRDRPVLGRAHRWAVTVELAEVADHSAGLASRLLPQAAVAEMSAVRQLATAVERDALADPPTAASFVVLDRLVPPPDPPHRDAAPSALDASAALVATLDRIQRDGDNLSLRDFRAAVAAAEIASRCAATVAAAATGDDVGPLLVTGLAWQLAGRTSTAFHDGHRAGTADPRGVVAWAQALAGALRAEVAPRTDISALRDRSDLPSTADRVRQVTAQLPALGDRLAAAVERWSRTGRLVVSARDLQPVENMSADRIDAVIAGRHVMARGADLGQLRRVVDRAADLSTGLAGALHRALTDPMQRHQVDRHTRGVQTPGLTERLLDRSQATEHAITAIRSPRHVAREAPPSR</sequence>
<dbReference type="Proteomes" id="UP000001382">
    <property type="component" value="Chromosome"/>
</dbReference>
<proteinExistence type="predicted"/>
<protein>
    <submittedName>
        <fullName evidence="1">Uncharacterized protein</fullName>
    </submittedName>
</protein>
<dbReference type="OrthoDB" id="5171109at2"/>
<reference evidence="1 2" key="1">
    <citation type="journal article" date="2010" name="Stand. Genomic Sci.">
        <title>Complete genome sequence of Geodermatophilus obscurus type strain (G-20).</title>
        <authorList>
            <person name="Ivanova N."/>
            <person name="Sikorski J."/>
            <person name="Jando M."/>
            <person name="Munk C."/>
            <person name="Lapidus A."/>
            <person name="Glavina Del Rio T."/>
            <person name="Copeland A."/>
            <person name="Tice H."/>
            <person name="Cheng J.-F."/>
            <person name="Lucas S."/>
            <person name="Chen F."/>
            <person name="Nolan M."/>
            <person name="Bruce D."/>
            <person name="Goodwin L."/>
            <person name="Pitluck S."/>
            <person name="Mavromatis K."/>
            <person name="Mikhailova N."/>
            <person name="Pati A."/>
            <person name="Chen A."/>
            <person name="Palaniappan K."/>
            <person name="Land M."/>
            <person name="Hauser L."/>
            <person name="Chang Y.-J."/>
            <person name="Jeffries C.D."/>
            <person name="Meincke L."/>
            <person name="Brettin T."/>
            <person name="Detter J.C."/>
            <person name="Detter J.C."/>
            <person name="Rohde M."/>
            <person name="Goeker M."/>
            <person name="Bristow J."/>
            <person name="Eisen J.A."/>
            <person name="Markowitz V."/>
            <person name="Hugenholtz P."/>
            <person name="Kyrpides N.C."/>
            <person name="Klenk H.-P."/>
        </authorList>
    </citation>
    <scope>NUCLEOTIDE SEQUENCE [LARGE SCALE GENOMIC DNA]</scope>
    <source>
        <strain evidence="2">ATCC 25078 / DSM 43160 / JCM 3152 / KCC A-0152 / KCTC 9177 / NBRC 13315 / NRRL B-3577 / G-20</strain>
    </source>
</reference>
<dbReference type="RefSeq" id="WP_012946911.1">
    <property type="nucleotide sequence ID" value="NC_013757.1"/>
</dbReference>